<accession>S9VFT1</accession>
<feature type="region of interest" description="Disordered" evidence="1">
    <location>
        <begin position="113"/>
        <end position="133"/>
    </location>
</feature>
<evidence type="ECO:0000313" key="3">
    <source>
        <dbReference type="EMBL" id="EPY22010.1"/>
    </source>
</evidence>
<gene>
    <name evidence="3" type="ORF">STCU_08387</name>
</gene>
<keyword evidence="4" id="KW-1185">Reference proteome</keyword>
<feature type="transmembrane region" description="Helical" evidence="2">
    <location>
        <begin position="246"/>
        <end position="266"/>
    </location>
</feature>
<dbReference type="EMBL" id="ATMH01008387">
    <property type="protein sequence ID" value="EPY22010.1"/>
    <property type="molecule type" value="Genomic_DNA"/>
</dbReference>
<protein>
    <submittedName>
        <fullName evidence="3">Uncharacterized protein</fullName>
    </submittedName>
</protein>
<sequence>MNCCHSARSYAVLLQCDVAGILFSITGSVAVYFYKGNACFMTSPPDAGHAHQQLVYQVLFLCYGRRVTSDRVRPLFPVETGAAGRRGRRRPDIPAAAGAGRVCSLPPRRLRLPQPGRAGGSTSGGVPLAAPHPQKSDNVLLRQIFRSRRRVQVAAEALDGTREPQPTVPSAVPMSTSRRAVILCGYSALHLLTYLVIIYPKTFKNGHPSGGDPYPYDDAEGEEYGDRDSQYARRSYVLNNFIDADYYHFGSYMFLLLGCLCNASRFPERFIYHMHRIVKKEIKREKLREAQVQTEWRLYLESHRQNYFRATHHHLQTNHSNSSNNNYSNQQELEMKTISLFSFLWLETYVLRPLFMNPLAFLQTVKRFVYRLVLHFFVSRREICLVGHSHQIWHFCAAMSSFFTLLGCYYDCLEFELMVCNA</sequence>
<evidence type="ECO:0000256" key="1">
    <source>
        <dbReference type="SAM" id="MobiDB-lite"/>
    </source>
</evidence>
<dbReference type="AlphaFoldDB" id="S9VFT1"/>
<keyword evidence="2" id="KW-1133">Transmembrane helix</keyword>
<feature type="transmembrane region" description="Helical" evidence="2">
    <location>
        <begin position="180"/>
        <end position="199"/>
    </location>
</feature>
<evidence type="ECO:0000313" key="4">
    <source>
        <dbReference type="Proteomes" id="UP000015354"/>
    </source>
</evidence>
<reference evidence="3 4" key="1">
    <citation type="journal article" date="2013" name="PLoS ONE">
        <title>Predicting the Proteins of Angomonas deanei, Strigomonas culicis and Their Respective Endosymbionts Reveals New Aspects of the Trypanosomatidae Family.</title>
        <authorList>
            <person name="Motta M.C."/>
            <person name="Martins A.C."/>
            <person name="de Souza S.S."/>
            <person name="Catta-Preta C.M."/>
            <person name="Silva R."/>
            <person name="Klein C.C."/>
            <person name="de Almeida L.G."/>
            <person name="de Lima Cunha O."/>
            <person name="Ciapina L.P."/>
            <person name="Brocchi M."/>
            <person name="Colabardini A.C."/>
            <person name="de Araujo Lima B."/>
            <person name="Machado C.R."/>
            <person name="de Almeida Soares C.M."/>
            <person name="Probst C.M."/>
            <person name="de Menezes C.B."/>
            <person name="Thompson C.E."/>
            <person name="Bartholomeu D.C."/>
            <person name="Gradia D.F."/>
            <person name="Pavoni D.P."/>
            <person name="Grisard E.C."/>
            <person name="Fantinatti-Garboggini F."/>
            <person name="Marchini F.K."/>
            <person name="Rodrigues-Luiz G.F."/>
            <person name="Wagner G."/>
            <person name="Goldman G.H."/>
            <person name="Fietto J.L."/>
            <person name="Elias M.C."/>
            <person name="Goldman M.H."/>
            <person name="Sagot M.F."/>
            <person name="Pereira M."/>
            <person name="Stoco P.H."/>
            <person name="de Mendonca-Neto R.P."/>
            <person name="Teixeira S.M."/>
            <person name="Maciel T.E."/>
            <person name="de Oliveira Mendes T.A."/>
            <person name="Urmenyi T.P."/>
            <person name="de Souza W."/>
            <person name="Schenkman S."/>
            <person name="de Vasconcelos A.T."/>
        </authorList>
    </citation>
    <scope>NUCLEOTIDE SEQUENCE [LARGE SCALE GENOMIC DNA]</scope>
</reference>
<feature type="transmembrane region" description="Helical" evidence="2">
    <location>
        <begin position="12"/>
        <end position="34"/>
    </location>
</feature>
<organism evidence="3 4">
    <name type="scientific">Strigomonas culicis</name>
    <dbReference type="NCBI Taxonomy" id="28005"/>
    <lineage>
        <taxon>Eukaryota</taxon>
        <taxon>Discoba</taxon>
        <taxon>Euglenozoa</taxon>
        <taxon>Kinetoplastea</taxon>
        <taxon>Metakinetoplastina</taxon>
        <taxon>Trypanosomatida</taxon>
        <taxon>Trypanosomatidae</taxon>
        <taxon>Strigomonadinae</taxon>
        <taxon>Strigomonas</taxon>
    </lineage>
</organism>
<keyword evidence="2" id="KW-0812">Transmembrane</keyword>
<dbReference type="OrthoDB" id="535992at2759"/>
<name>S9VFT1_9TRYP</name>
<keyword evidence="2" id="KW-0472">Membrane</keyword>
<comment type="caution">
    <text evidence="3">The sequence shown here is derived from an EMBL/GenBank/DDBJ whole genome shotgun (WGS) entry which is preliminary data.</text>
</comment>
<proteinExistence type="predicted"/>
<dbReference type="Proteomes" id="UP000015354">
    <property type="component" value="Unassembled WGS sequence"/>
</dbReference>
<evidence type="ECO:0000256" key="2">
    <source>
        <dbReference type="SAM" id="Phobius"/>
    </source>
</evidence>